<evidence type="ECO:0000313" key="1">
    <source>
        <dbReference type="EMBL" id="CAI9179872.1"/>
    </source>
</evidence>
<evidence type="ECO:0000313" key="2">
    <source>
        <dbReference type="Proteomes" id="UP001176941"/>
    </source>
</evidence>
<accession>A0ABN9A0U5</accession>
<dbReference type="Proteomes" id="UP001176941">
    <property type="component" value="Chromosome 9"/>
</dbReference>
<reference evidence="1" key="1">
    <citation type="submission" date="2023-04" db="EMBL/GenBank/DDBJ databases">
        <authorList>
            <consortium name="ELIXIR-Norway"/>
        </authorList>
    </citation>
    <scope>NUCLEOTIDE SEQUENCE [LARGE SCALE GENOMIC DNA]</scope>
</reference>
<proteinExistence type="predicted"/>
<gene>
    <name evidence="1" type="ORF">MRATA1EN1_LOCUS28834</name>
</gene>
<sequence>MDCSPPGSSAHGSSPGKNTGAGCHALLQEIFLTEGWNSHLLCVLHWQVSSLPLPPPGKSSGIWEVSKSGRDAEIFLPLLGGPRNQPLIPPHCRLHWAVPLRREGTSGPGR</sequence>
<name>A0ABN9A0U5_RANTA</name>
<keyword evidence="2" id="KW-1185">Reference proteome</keyword>
<protein>
    <submittedName>
        <fullName evidence="1">Uncharacterized protein</fullName>
    </submittedName>
</protein>
<dbReference type="EMBL" id="OX459945">
    <property type="protein sequence ID" value="CAI9179872.1"/>
    <property type="molecule type" value="Genomic_DNA"/>
</dbReference>
<organism evidence="1 2">
    <name type="scientific">Rangifer tarandus platyrhynchus</name>
    <name type="common">Svalbard reindeer</name>
    <dbReference type="NCBI Taxonomy" id="3082113"/>
    <lineage>
        <taxon>Eukaryota</taxon>
        <taxon>Metazoa</taxon>
        <taxon>Chordata</taxon>
        <taxon>Craniata</taxon>
        <taxon>Vertebrata</taxon>
        <taxon>Euteleostomi</taxon>
        <taxon>Mammalia</taxon>
        <taxon>Eutheria</taxon>
        <taxon>Laurasiatheria</taxon>
        <taxon>Artiodactyla</taxon>
        <taxon>Ruminantia</taxon>
        <taxon>Pecora</taxon>
        <taxon>Cervidae</taxon>
        <taxon>Odocoileinae</taxon>
        <taxon>Rangifer</taxon>
    </lineage>
</organism>